<dbReference type="Pfam" id="PF13384">
    <property type="entry name" value="HTH_23"/>
    <property type="match status" value="1"/>
</dbReference>
<dbReference type="PROSITE" id="PS50043">
    <property type="entry name" value="HTH_LUXR_2"/>
    <property type="match status" value="1"/>
</dbReference>
<dbReference type="InterPro" id="IPR016032">
    <property type="entry name" value="Sig_transdc_resp-reg_C-effctor"/>
</dbReference>
<proteinExistence type="predicted"/>
<comment type="caution">
    <text evidence="2">The sequence shown here is derived from an EMBL/GenBank/DDBJ whole genome shotgun (WGS) entry which is preliminary data.</text>
</comment>
<feature type="domain" description="HTH luxR-type" evidence="1">
    <location>
        <begin position="281"/>
        <end position="346"/>
    </location>
</feature>
<dbReference type="Gene3D" id="1.10.10.10">
    <property type="entry name" value="Winged helix-like DNA-binding domain superfamily/Winged helix DNA-binding domain"/>
    <property type="match status" value="2"/>
</dbReference>
<dbReference type="SMART" id="SM00421">
    <property type="entry name" value="HTH_LUXR"/>
    <property type="match status" value="1"/>
</dbReference>
<evidence type="ECO:0000259" key="1">
    <source>
        <dbReference type="PROSITE" id="PS50043"/>
    </source>
</evidence>
<accession>A0A6G3SPK7</accession>
<sequence>MNSTPRDSADGADRLGDRAGGSLGVLGLDAASEAVYRRLLAFPGEGRQRLSERLGLTDRTVGVALGRLRALGFVRPAAEPPHRLHAVSPRLGLDILLSRQEAELGARQQRLREARAAAARLIGEFPAPGSAASRDDVEFLDGVDSIRDFLRLLNSEVGEEMLTFAPGGAQTDANMHASRPLNRRLLERGVRMRTVYLDSLRRDRASVAHAEWLTRHGGEVRTTPTLPNRMIVCDRKVAVVAVDSESTGLGAVVLRTHGLIETLCALFDETWRRADPLGSPLRGDTEEFSQQQAEALRLLAQGHTDQAVAKRLGISPRTARRTAAEVMARLDARSRFQAGVLAAQRGHLPGPGPRP</sequence>
<name>A0A6G3SPK7_STRAQ</name>
<dbReference type="AlphaFoldDB" id="A0A6G3SPK7"/>
<dbReference type="InterPro" id="IPR000792">
    <property type="entry name" value="Tscrpt_reg_LuxR_C"/>
</dbReference>
<dbReference type="SUPFAM" id="SSF46894">
    <property type="entry name" value="C-terminal effector domain of the bipartite response regulators"/>
    <property type="match status" value="1"/>
</dbReference>
<dbReference type="InterPro" id="IPR036388">
    <property type="entry name" value="WH-like_DNA-bd_sf"/>
</dbReference>
<dbReference type="GO" id="GO:0006355">
    <property type="term" value="P:regulation of DNA-templated transcription"/>
    <property type="evidence" value="ECO:0007669"/>
    <property type="project" value="InterPro"/>
</dbReference>
<evidence type="ECO:0000313" key="2">
    <source>
        <dbReference type="EMBL" id="NEB84803.1"/>
    </source>
</evidence>
<dbReference type="CDD" id="cd06170">
    <property type="entry name" value="LuxR_C_like"/>
    <property type="match status" value="1"/>
</dbReference>
<protein>
    <submittedName>
        <fullName evidence="2">Helix-turn-helix transcriptional regulator</fullName>
    </submittedName>
</protein>
<dbReference type="RefSeq" id="WP_164257334.1">
    <property type="nucleotide sequence ID" value="NZ_JAAGLK010000383.1"/>
</dbReference>
<dbReference type="PANTHER" id="PTHR34293">
    <property type="entry name" value="HTH-TYPE TRANSCRIPTIONAL REGULATOR TRMBL2"/>
    <property type="match status" value="1"/>
</dbReference>
<dbReference type="PANTHER" id="PTHR34293:SF1">
    <property type="entry name" value="HTH-TYPE TRANSCRIPTIONAL REGULATOR TRMBL2"/>
    <property type="match status" value="1"/>
</dbReference>
<dbReference type="GO" id="GO:0003677">
    <property type="term" value="F:DNA binding"/>
    <property type="evidence" value="ECO:0007669"/>
    <property type="project" value="InterPro"/>
</dbReference>
<dbReference type="InterPro" id="IPR051797">
    <property type="entry name" value="TrmB-like"/>
</dbReference>
<dbReference type="EMBL" id="JAAGMK010000312">
    <property type="protein sequence ID" value="NEB84803.1"/>
    <property type="molecule type" value="Genomic_DNA"/>
</dbReference>
<reference evidence="2" key="1">
    <citation type="submission" date="2020-01" db="EMBL/GenBank/DDBJ databases">
        <title>Insect and environment-associated Actinomycetes.</title>
        <authorList>
            <person name="Currrie C."/>
            <person name="Chevrette M."/>
            <person name="Carlson C."/>
            <person name="Stubbendieck R."/>
            <person name="Wendt-Pienkowski E."/>
        </authorList>
    </citation>
    <scope>NUCLEOTIDE SEQUENCE</scope>
    <source>
        <strain evidence="2">SID505</strain>
    </source>
</reference>
<gene>
    <name evidence="2" type="ORF">G3I43_11545</name>
</gene>
<organism evidence="2">
    <name type="scientific">Streptomyces anulatus</name>
    <name type="common">Streptomyces chrysomallus</name>
    <dbReference type="NCBI Taxonomy" id="1892"/>
    <lineage>
        <taxon>Bacteria</taxon>
        <taxon>Bacillati</taxon>
        <taxon>Actinomycetota</taxon>
        <taxon>Actinomycetes</taxon>
        <taxon>Kitasatosporales</taxon>
        <taxon>Streptomycetaceae</taxon>
        <taxon>Streptomyces</taxon>
    </lineage>
</organism>